<evidence type="ECO:0000256" key="9">
    <source>
        <dbReference type="ARBA" id="ARBA00023235"/>
    </source>
</evidence>
<feature type="domain" description="Nudix hydrolase" evidence="12">
    <location>
        <begin position="29"/>
        <end position="161"/>
    </location>
</feature>
<evidence type="ECO:0000256" key="4">
    <source>
        <dbReference type="ARBA" id="ARBA00022490"/>
    </source>
</evidence>
<dbReference type="InterPro" id="IPR015797">
    <property type="entry name" value="NUDIX_hydrolase-like_dom_sf"/>
</dbReference>
<dbReference type="Pfam" id="PF00293">
    <property type="entry name" value="NUDIX"/>
    <property type="match status" value="1"/>
</dbReference>
<dbReference type="AlphaFoldDB" id="A0A2P8FI90"/>
<accession>A0A2P8FI90</accession>
<keyword evidence="9 13" id="KW-0413">Isomerase</keyword>
<dbReference type="GO" id="GO:0004452">
    <property type="term" value="F:isopentenyl-diphosphate delta-isomerase activity"/>
    <property type="evidence" value="ECO:0007669"/>
    <property type="project" value="UniProtKB-UniRule"/>
</dbReference>
<dbReference type="OrthoDB" id="9809458at2"/>
<evidence type="ECO:0000256" key="1">
    <source>
        <dbReference type="ARBA" id="ARBA00004826"/>
    </source>
</evidence>
<evidence type="ECO:0000256" key="11">
    <source>
        <dbReference type="PIRSR" id="PIRSR018427-1"/>
    </source>
</evidence>
<name>A0A2P8FI90_9BACT</name>
<dbReference type="InterPro" id="IPR056375">
    <property type="entry name" value="Idi_bact"/>
</dbReference>
<sequence>MKDIQVVLVDEQDQALGVVEKLRAHREGLLHRAFSIYIFNSRNELLLQKRAAAKYHAAGLWTNTCCGHPLPDERIEQAAHRRLLQEMGFDCLLEKKMECRYETSVGDGMIENEYLHVFFGWYEGQIAINKEEVEDFEHVPVKELENQIGRYPHQYTPWFRLIVPQILFSETPG</sequence>
<dbReference type="HAMAP" id="MF_00202">
    <property type="entry name" value="Idi"/>
    <property type="match status" value="1"/>
</dbReference>
<comment type="similarity">
    <text evidence="2">Belongs to the IPP isomerase type 1 family.</text>
</comment>
<dbReference type="PROSITE" id="PS51462">
    <property type="entry name" value="NUDIX"/>
    <property type="match status" value="1"/>
</dbReference>
<keyword evidence="7" id="KW-0464">Manganese</keyword>
<dbReference type="GO" id="GO:0009240">
    <property type="term" value="P:isopentenyl diphosphate biosynthetic process"/>
    <property type="evidence" value="ECO:0007669"/>
    <property type="project" value="TreeGrafter"/>
</dbReference>
<dbReference type="PANTHER" id="PTHR10885:SF0">
    <property type="entry name" value="ISOPENTENYL-DIPHOSPHATE DELTA-ISOMERASE"/>
    <property type="match status" value="1"/>
</dbReference>
<evidence type="ECO:0000256" key="10">
    <source>
        <dbReference type="NCBIfam" id="TIGR02150"/>
    </source>
</evidence>
<dbReference type="UniPathway" id="UPA00059">
    <property type="reaction ID" value="UER00104"/>
</dbReference>
<feature type="active site" evidence="11">
    <location>
        <position position="113"/>
    </location>
</feature>
<dbReference type="EC" id="5.3.3.2" evidence="3 10"/>
<proteinExistence type="inferred from homology"/>
<evidence type="ECO:0000256" key="6">
    <source>
        <dbReference type="ARBA" id="ARBA00022842"/>
    </source>
</evidence>
<dbReference type="GO" id="GO:0046872">
    <property type="term" value="F:metal ion binding"/>
    <property type="evidence" value="ECO:0007669"/>
    <property type="project" value="UniProtKB-KW"/>
</dbReference>
<dbReference type="RefSeq" id="WP_106599299.1">
    <property type="nucleotide sequence ID" value="NZ_PYAS01000022.1"/>
</dbReference>
<dbReference type="Gene3D" id="3.90.79.10">
    <property type="entry name" value="Nucleoside Triphosphate Pyrophosphohydrolase"/>
    <property type="match status" value="1"/>
</dbReference>
<dbReference type="InterPro" id="IPR000086">
    <property type="entry name" value="NUDIX_hydrolase_dom"/>
</dbReference>
<evidence type="ECO:0000256" key="2">
    <source>
        <dbReference type="ARBA" id="ARBA00007579"/>
    </source>
</evidence>
<keyword evidence="4" id="KW-0963">Cytoplasm</keyword>
<keyword evidence="5" id="KW-0479">Metal-binding</keyword>
<organism evidence="13 14">
    <name type="scientific">Dyadobacter jiangsuensis</name>
    <dbReference type="NCBI Taxonomy" id="1591085"/>
    <lineage>
        <taxon>Bacteria</taxon>
        <taxon>Pseudomonadati</taxon>
        <taxon>Bacteroidota</taxon>
        <taxon>Cytophagia</taxon>
        <taxon>Cytophagales</taxon>
        <taxon>Spirosomataceae</taxon>
        <taxon>Dyadobacter</taxon>
    </lineage>
</organism>
<gene>
    <name evidence="13" type="ORF">CLV60_12247</name>
</gene>
<keyword evidence="6" id="KW-0460">Magnesium</keyword>
<evidence type="ECO:0000256" key="7">
    <source>
        <dbReference type="ARBA" id="ARBA00023211"/>
    </source>
</evidence>
<keyword evidence="14" id="KW-1185">Reference proteome</keyword>
<dbReference type="NCBIfam" id="NF002995">
    <property type="entry name" value="PRK03759.1"/>
    <property type="match status" value="1"/>
</dbReference>
<dbReference type="NCBIfam" id="TIGR02150">
    <property type="entry name" value="IPP_isom_1"/>
    <property type="match status" value="1"/>
</dbReference>
<dbReference type="CDD" id="cd02885">
    <property type="entry name" value="NUDIX_IPP_Isomerase"/>
    <property type="match status" value="1"/>
</dbReference>
<dbReference type="GO" id="GO:0005737">
    <property type="term" value="C:cytoplasm"/>
    <property type="evidence" value="ECO:0007669"/>
    <property type="project" value="TreeGrafter"/>
</dbReference>
<dbReference type="EMBL" id="PYAS01000022">
    <property type="protein sequence ID" value="PSL21430.1"/>
    <property type="molecule type" value="Genomic_DNA"/>
</dbReference>
<comment type="caution">
    <text evidence="13">The sequence shown here is derived from an EMBL/GenBank/DDBJ whole genome shotgun (WGS) entry which is preliminary data.</text>
</comment>
<comment type="pathway">
    <text evidence="1">Isoprenoid biosynthesis; dimethylallyl diphosphate biosynthesis; dimethylallyl diphosphate from isopentenyl diphosphate: step 1/1.</text>
</comment>
<evidence type="ECO:0000256" key="8">
    <source>
        <dbReference type="ARBA" id="ARBA00023229"/>
    </source>
</evidence>
<evidence type="ECO:0000256" key="3">
    <source>
        <dbReference type="ARBA" id="ARBA00012057"/>
    </source>
</evidence>
<protein>
    <recommendedName>
        <fullName evidence="3 10">Isopentenyl-diphosphate delta-isomerase</fullName>
        <ecNumber evidence="3 10">5.3.3.2</ecNumber>
    </recommendedName>
</protein>
<evidence type="ECO:0000259" key="12">
    <source>
        <dbReference type="PROSITE" id="PS51462"/>
    </source>
</evidence>
<reference evidence="13 14" key="1">
    <citation type="submission" date="2018-03" db="EMBL/GenBank/DDBJ databases">
        <title>Genomic Encyclopedia of Archaeal and Bacterial Type Strains, Phase II (KMG-II): from individual species to whole genera.</title>
        <authorList>
            <person name="Goeker M."/>
        </authorList>
    </citation>
    <scope>NUCLEOTIDE SEQUENCE [LARGE SCALE GENOMIC DNA]</scope>
    <source>
        <strain evidence="13 14">DSM 29057</strain>
    </source>
</reference>
<evidence type="ECO:0000313" key="14">
    <source>
        <dbReference type="Proteomes" id="UP000241964"/>
    </source>
</evidence>
<dbReference type="Proteomes" id="UP000241964">
    <property type="component" value="Unassembled WGS sequence"/>
</dbReference>
<dbReference type="PANTHER" id="PTHR10885">
    <property type="entry name" value="ISOPENTENYL-DIPHOSPHATE DELTA-ISOMERASE"/>
    <property type="match status" value="1"/>
</dbReference>
<keyword evidence="8" id="KW-0414">Isoprene biosynthesis</keyword>
<dbReference type="GO" id="GO:0050992">
    <property type="term" value="P:dimethylallyl diphosphate biosynthetic process"/>
    <property type="evidence" value="ECO:0007669"/>
    <property type="project" value="UniProtKB-UniPathway"/>
</dbReference>
<dbReference type="SUPFAM" id="SSF55811">
    <property type="entry name" value="Nudix"/>
    <property type="match status" value="1"/>
</dbReference>
<evidence type="ECO:0000313" key="13">
    <source>
        <dbReference type="EMBL" id="PSL21430.1"/>
    </source>
</evidence>
<dbReference type="InterPro" id="IPR011876">
    <property type="entry name" value="IsopentenylPP_isomerase_typ1"/>
</dbReference>
<feature type="active site" evidence="11">
    <location>
        <position position="66"/>
    </location>
</feature>
<dbReference type="PIRSF" id="PIRSF018427">
    <property type="entry name" value="Isopntndiph_ism"/>
    <property type="match status" value="1"/>
</dbReference>
<evidence type="ECO:0000256" key="5">
    <source>
        <dbReference type="ARBA" id="ARBA00022723"/>
    </source>
</evidence>